<evidence type="ECO:0000313" key="1">
    <source>
        <dbReference type="EMBL" id="ETV75155.1"/>
    </source>
</evidence>
<protein>
    <submittedName>
        <fullName evidence="1">Uncharacterized protein</fullName>
    </submittedName>
</protein>
<dbReference type="EMBL" id="KI913141">
    <property type="protein sequence ID" value="ETV75155.1"/>
    <property type="molecule type" value="Genomic_DNA"/>
</dbReference>
<sequence length="59" mass="6215">MQHRDEGLGATSMLLPRAEKLSQDTDLQNISAVHSSCAAALPAYATAAESALLFVRGTK</sequence>
<dbReference type="RefSeq" id="XP_009835203.1">
    <property type="nucleotide sequence ID" value="XM_009836901.1"/>
</dbReference>
<name>W4G667_APHAT</name>
<reference evidence="1" key="1">
    <citation type="submission" date="2013-12" db="EMBL/GenBank/DDBJ databases">
        <title>The Genome Sequence of Aphanomyces astaci APO3.</title>
        <authorList>
            <consortium name="The Broad Institute Genomics Platform"/>
            <person name="Russ C."/>
            <person name="Tyler B."/>
            <person name="van West P."/>
            <person name="Dieguez-Uribeondo J."/>
            <person name="Young S.K."/>
            <person name="Zeng Q."/>
            <person name="Gargeya S."/>
            <person name="Fitzgerald M."/>
            <person name="Abouelleil A."/>
            <person name="Alvarado L."/>
            <person name="Chapman S.B."/>
            <person name="Gainer-Dewar J."/>
            <person name="Goldberg J."/>
            <person name="Griggs A."/>
            <person name="Gujja S."/>
            <person name="Hansen M."/>
            <person name="Howarth C."/>
            <person name="Imamovic A."/>
            <person name="Ireland A."/>
            <person name="Larimer J."/>
            <person name="McCowan C."/>
            <person name="Murphy C."/>
            <person name="Pearson M."/>
            <person name="Poon T.W."/>
            <person name="Priest M."/>
            <person name="Roberts A."/>
            <person name="Saif S."/>
            <person name="Shea T."/>
            <person name="Sykes S."/>
            <person name="Wortman J."/>
            <person name="Nusbaum C."/>
            <person name="Birren B."/>
        </authorList>
    </citation>
    <scope>NUCLEOTIDE SEQUENCE [LARGE SCALE GENOMIC DNA]</scope>
    <source>
        <strain evidence="1">APO3</strain>
    </source>
</reference>
<dbReference type="GeneID" id="20812370"/>
<gene>
    <name evidence="1" type="ORF">H257_10374</name>
</gene>
<dbReference type="AlphaFoldDB" id="W4G667"/>
<organism evidence="1">
    <name type="scientific">Aphanomyces astaci</name>
    <name type="common">Crayfish plague agent</name>
    <dbReference type="NCBI Taxonomy" id="112090"/>
    <lineage>
        <taxon>Eukaryota</taxon>
        <taxon>Sar</taxon>
        <taxon>Stramenopiles</taxon>
        <taxon>Oomycota</taxon>
        <taxon>Saprolegniomycetes</taxon>
        <taxon>Saprolegniales</taxon>
        <taxon>Verrucalvaceae</taxon>
        <taxon>Aphanomyces</taxon>
    </lineage>
</organism>
<dbReference type="VEuPathDB" id="FungiDB:H257_10374"/>
<accession>W4G667</accession>
<proteinExistence type="predicted"/>